<proteinExistence type="predicted"/>
<name>A0AAD5PDM9_9FUNG</name>
<dbReference type="InterPro" id="IPR019734">
    <property type="entry name" value="TPR_rpt"/>
</dbReference>
<dbReference type="InterPro" id="IPR011990">
    <property type="entry name" value="TPR-like_helical_dom_sf"/>
</dbReference>
<dbReference type="AlphaFoldDB" id="A0AAD5PDM9"/>
<organism evidence="2 3">
    <name type="scientific">Phascolomyces articulosus</name>
    <dbReference type="NCBI Taxonomy" id="60185"/>
    <lineage>
        <taxon>Eukaryota</taxon>
        <taxon>Fungi</taxon>
        <taxon>Fungi incertae sedis</taxon>
        <taxon>Mucoromycota</taxon>
        <taxon>Mucoromycotina</taxon>
        <taxon>Mucoromycetes</taxon>
        <taxon>Mucorales</taxon>
        <taxon>Lichtheimiaceae</taxon>
        <taxon>Phascolomyces</taxon>
    </lineage>
</organism>
<evidence type="ECO:0000256" key="1">
    <source>
        <dbReference type="SAM" id="MobiDB-lite"/>
    </source>
</evidence>
<comment type="caution">
    <text evidence="2">The sequence shown here is derived from an EMBL/GenBank/DDBJ whole genome shotgun (WGS) entry which is preliminary data.</text>
</comment>
<evidence type="ECO:0008006" key="4">
    <source>
        <dbReference type="Google" id="ProtNLM"/>
    </source>
</evidence>
<accession>A0AAD5PDM9</accession>
<dbReference type="SMART" id="SM00028">
    <property type="entry name" value="TPR"/>
    <property type="match status" value="2"/>
</dbReference>
<feature type="compositionally biased region" description="Low complexity" evidence="1">
    <location>
        <begin position="488"/>
        <end position="503"/>
    </location>
</feature>
<feature type="compositionally biased region" description="Low complexity" evidence="1">
    <location>
        <begin position="513"/>
        <end position="533"/>
    </location>
</feature>
<dbReference type="PANTHER" id="PTHR20916">
    <property type="entry name" value="CYSTEINE AND GLYCINE-RICH PROTEIN 2 BINDING PROTEIN"/>
    <property type="match status" value="1"/>
</dbReference>
<dbReference type="InterPro" id="IPR032675">
    <property type="entry name" value="LRR_dom_sf"/>
</dbReference>
<sequence length="966" mass="109756">MHTMTILPYFNDKDLPLQSLENLWQKLNTACDTNNANDEINILNTAEQQVEQNILTTILLKRAHVYISQDRIQEGIDDLNKVMKLAPAAIESYFHLGNLFSAMGKRAEARRIYLKAVKAVDVTLSSPDSPKWKMYQALVSSMNSLEEEIERTNTTLLKLPLELLDTIFMDLMRVEDRYQCMWTCHAWKRLLLDILPSIRKRHVMISNMSKQEMARLLASVSQNKAFGPLAGSKQSTRQLKISILPRTSNKALQTALILLMKKEWNNQVWRLDILSGLDHPSLFTKESIRMLQVQNKLSLRTLTLCTYKDTGATVDALEKNPKLQQLIAAAHHTLLDDMPQCTFSGRKLGDDRTWETEVEYGRDMILANARKMQFKTLFSASNPSTAAEQFLRQEYAQRLASNFPRNAAHRELKKLVLIAMEVSYFRNPIFWKRLPNLEHVVIKNPVGLDSDFIQIAQNIHLHCRKLKTFRYGEGWDSHAISDDCVVTTATTSSPPTTTAATDTSTKEGEEADQSQQQQQQQRPQQEQQQQLQQQQQQIKSHVLNELIVRTPYGTNINTENGTTLISDMLIANGTTLRILVLQLDLLENDNSSMAMLVDKALPCLKELQLHDRPNSVSQSVFITDTHMVALAKNFPALEKIVFNGIRMTTNGILGLRHMDRRLRCIHLKLSDLNTILGHSSIYRSRAFLNRRNNNNNVDNNHNNHNDGNNNNVENSNGVENNDDENNNNGENIANDDENNNNNDDNIANDDENNNNDLSDGSSDDLSDDEDRYIISKNALSSGIQNSMAMVSEACFSGHQVTIQDVLTLTTYNHSHLTTLRLVGCGSIKDDSLLISALSHANYLRYITFAHLPKLEAATIASLTIELMGYLEELVVIECESISPHHHTIIPEQVIKMDQQDTVVVPRRKTFSVLKLCFVHNLAIPETHLIEYYTQHEQQYPPQLQLMTPKILTKADISIVKPILHFL</sequence>
<evidence type="ECO:0000313" key="3">
    <source>
        <dbReference type="Proteomes" id="UP001209540"/>
    </source>
</evidence>
<dbReference type="PANTHER" id="PTHR20916:SF18">
    <property type="entry name" value="IPT_TIG DOMAIN-CONTAINING PROTEIN"/>
    <property type="match status" value="1"/>
</dbReference>
<dbReference type="SUPFAM" id="SSF48452">
    <property type="entry name" value="TPR-like"/>
    <property type="match status" value="1"/>
</dbReference>
<dbReference type="Gene3D" id="3.80.10.10">
    <property type="entry name" value="Ribonuclease Inhibitor"/>
    <property type="match status" value="1"/>
</dbReference>
<feature type="compositionally biased region" description="Low complexity" evidence="1">
    <location>
        <begin position="692"/>
        <end position="719"/>
    </location>
</feature>
<protein>
    <recommendedName>
        <fullName evidence="4">F-box domain-containing protein</fullName>
    </recommendedName>
</protein>
<reference evidence="2" key="1">
    <citation type="journal article" date="2022" name="IScience">
        <title>Evolution of zygomycete secretomes and the origins of terrestrial fungal ecologies.</title>
        <authorList>
            <person name="Chang Y."/>
            <person name="Wang Y."/>
            <person name="Mondo S."/>
            <person name="Ahrendt S."/>
            <person name="Andreopoulos W."/>
            <person name="Barry K."/>
            <person name="Beard J."/>
            <person name="Benny G.L."/>
            <person name="Blankenship S."/>
            <person name="Bonito G."/>
            <person name="Cuomo C."/>
            <person name="Desiro A."/>
            <person name="Gervers K.A."/>
            <person name="Hundley H."/>
            <person name="Kuo A."/>
            <person name="LaButti K."/>
            <person name="Lang B.F."/>
            <person name="Lipzen A."/>
            <person name="O'Donnell K."/>
            <person name="Pangilinan J."/>
            <person name="Reynolds N."/>
            <person name="Sandor L."/>
            <person name="Smith M.E."/>
            <person name="Tsang A."/>
            <person name="Grigoriev I.V."/>
            <person name="Stajich J.E."/>
            <person name="Spatafora J.W."/>
        </authorList>
    </citation>
    <scope>NUCLEOTIDE SEQUENCE</scope>
    <source>
        <strain evidence="2">RSA 2281</strain>
    </source>
</reference>
<reference evidence="2" key="2">
    <citation type="submission" date="2023-02" db="EMBL/GenBank/DDBJ databases">
        <authorList>
            <consortium name="DOE Joint Genome Institute"/>
            <person name="Mondo S.J."/>
            <person name="Chang Y."/>
            <person name="Wang Y."/>
            <person name="Ahrendt S."/>
            <person name="Andreopoulos W."/>
            <person name="Barry K."/>
            <person name="Beard J."/>
            <person name="Benny G.L."/>
            <person name="Blankenship S."/>
            <person name="Bonito G."/>
            <person name="Cuomo C."/>
            <person name="Desiro A."/>
            <person name="Gervers K.A."/>
            <person name="Hundley H."/>
            <person name="Kuo A."/>
            <person name="LaButti K."/>
            <person name="Lang B.F."/>
            <person name="Lipzen A."/>
            <person name="O'Donnell K."/>
            <person name="Pangilinan J."/>
            <person name="Reynolds N."/>
            <person name="Sandor L."/>
            <person name="Smith M.W."/>
            <person name="Tsang A."/>
            <person name="Grigoriev I.V."/>
            <person name="Stajich J.E."/>
            <person name="Spatafora J.W."/>
        </authorList>
    </citation>
    <scope>NUCLEOTIDE SEQUENCE</scope>
    <source>
        <strain evidence="2">RSA 2281</strain>
    </source>
</reference>
<dbReference type="Pfam" id="PF13181">
    <property type="entry name" value="TPR_8"/>
    <property type="match status" value="1"/>
</dbReference>
<keyword evidence="3" id="KW-1185">Reference proteome</keyword>
<evidence type="ECO:0000313" key="2">
    <source>
        <dbReference type="EMBL" id="KAI9257194.1"/>
    </source>
</evidence>
<dbReference type="Proteomes" id="UP001209540">
    <property type="component" value="Unassembled WGS sequence"/>
</dbReference>
<dbReference type="Gene3D" id="1.25.40.10">
    <property type="entry name" value="Tetratricopeptide repeat domain"/>
    <property type="match status" value="1"/>
</dbReference>
<feature type="region of interest" description="Disordered" evidence="1">
    <location>
        <begin position="692"/>
        <end position="768"/>
    </location>
</feature>
<gene>
    <name evidence="2" type="ORF">BDA99DRAFT_573513</name>
</gene>
<dbReference type="EMBL" id="JAIXMP010000020">
    <property type="protein sequence ID" value="KAI9257194.1"/>
    <property type="molecule type" value="Genomic_DNA"/>
</dbReference>
<feature type="region of interest" description="Disordered" evidence="1">
    <location>
        <begin position="488"/>
        <end position="533"/>
    </location>
</feature>